<keyword evidence="1" id="KW-0472">Membrane</keyword>
<dbReference type="Proteomes" id="UP000222624">
    <property type="component" value="Genome"/>
</dbReference>
<keyword evidence="1" id="KW-1133">Transmembrane helix</keyword>
<accession>A0A223LIG3</accession>
<evidence type="ECO:0000313" key="3">
    <source>
        <dbReference type="Proteomes" id="UP000222624"/>
    </source>
</evidence>
<organism evidence="2 3">
    <name type="scientific">Erwinia phage vB_EamM_Joad</name>
    <dbReference type="NCBI Taxonomy" id="2026081"/>
    <lineage>
        <taxon>Viruses</taxon>
        <taxon>Duplodnaviria</taxon>
        <taxon>Heunggongvirae</taxon>
        <taxon>Uroviricota</taxon>
        <taxon>Caudoviricetes</taxon>
        <taxon>Chimalliviridae</taxon>
        <taxon>Risingsunvirus</taxon>
        <taxon>Risingsunvirus risingsun</taxon>
    </lineage>
</organism>
<dbReference type="EMBL" id="MF459647">
    <property type="protein sequence ID" value="ASU03772.1"/>
    <property type="molecule type" value="Genomic_DNA"/>
</dbReference>
<feature type="transmembrane region" description="Helical" evidence="1">
    <location>
        <begin position="104"/>
        <end position="124"/>
    </location>
</feature>
<keyword evidence="1" id="KW-0812">Transmembrane</keyword>
<gene>
    <name evidence="2" type="ORF">JOAD_143</name>
</gene>
<reference evidence="3" key="1">
    <citation type="submission" date="2017-07" db="EMBL/GenBank/DDBJ databases">
        <authorList>
            <person name="Bickmore M.X."/>
            <person name="Vaden K."/>
            <person name="Brady T.S."/>
            <person name="Tateoka O.B."/>
            <person name="Carter J.L."/>
            <person name="Pape J.A."/>
            <person name="Robinson D.M."/>
            <person name="Russell K.A."/>
            <person name="Staley L.A."/>
            <person name="Stettler J.M."/>
            <person name="Townsend M.H."/>
            <person name="Wienclaw T."/>
            <person name="Williamson T.L."/>
            <person name="Kruger J.L."/>
            <person name="Berg J.A."/>
            <person name="Sharma R."/>
            <person name="Payne A.M."/>
            <person name="Fajardo C.P."/>
            <person name="Breakwell D.P."/>
            <person name="Hope S."/>
            <person name="Grose J.H."/>
        </authorList>
    </citation>
    <scope>NUCLEOTIDE SEQUENCE [LARGE SCALE GENOMIC DNA]</scope>
</reference>
<evidence type="ECO:0000256" key="1">
    <source>
        <dbReference type="SAM" id="Phobius"/>
    </source>
</evidence>
<name>A0A223LIG3_9CAUD</name>
<proteinExistence type="predicted"/>
<protein>
    <submittedName>
        <fullName evidence="2">Uncharacterized protein</fullName>
    </submittedName>
</protein>
<sequence>MNHVKVITALPQTNEAIRQLKELVNELIALILRTKDRELQEQLDRRILQLRLYIAELESDVDVGRDRFDTVRFNQAVKEQFVLKRKVKNAIHEQRELEQMRIPAGILFLIFLLLVLSAAVAGFVI</sequence>
<evidence type="ECO:0000313" key="2">
    <source>
        <dbReference type="EMBL" id="ASU03772.1"/>
    </source>
</evidence>